<dbReference type="AlphaFoldDB" id="A0A4R4KGZ4"/>
<keyword evidence="3" id="KW-1185">Reference proteome</keyword>
<evidence type="ECO:0000313" key="3">
    <source>
        <dbReference type="Proteomes" id="UP000295706"/>
    </source>
</evidence>
<evidence type="ECO:0000256" key="1">
    <source>
        <dbReference type="SAM" id="SignalP"/>
    </source>
</evidence>
<dbReference type="OrthoDB" id="931855at2"/>
<feature type="chain" id="PRO_5020667679" evidence="1">
    <location>
        <begin position="20"/>
        <end position="320"/>
    </location>
</feature>
<proteinExistence type="predicted"/>
<gene>
    <name evidence="2" type="ORF">EZE20_08610</name>
</gene>
<keyword evidence="1" id="KW-0732">Signal</keyword>
<dbReference type="RefSeq" id="WP_132116570.1">
    <property type="nucleotide sequence ID" value="NZ_SMJU01000005.1"/>
</dbReference>
<comment type="caution">
    <text evidence="2">The sequence shown here is derived from an EMBL/GenBank/DDBJ whole genome shotgun (WGS) entry which is preliminary data.</text>
</comment>
<protein>
    <submittedName>
        <fullName evidence="2">Uncharacterized protein</fullName>
    </submittedName>
</protein>
<dbReference type="PROSITE" id="PS51257">
    <property type="entry name" value="PROKAR_LIPOPROTEIN"/>
    <property type="match status" value="1"/>
</dbReference>
<evidence type="ECO:0000313" key="2">
    <source>
        <dbReference type="EMBL" id="TDB65819.1"/>
    </source>
</evidence>
<sequence>MKKRTCFGLFCFLATTACTQSIPSQNPLSGGELLFQSGFEAGVTVVLRGAEADIIGADASLTKPNDWVTDLDNHPEIGNFNLQYQGGDSTQRYARIIQEPGNPTNRVLHFWLDGPNVDNSKGRIQANLYGNRGMKAFSQSVRMYLPDDFNTVRTYPKAIHWLTIAEFWNNITWSQSVPHRFRITLGLGKPTPQTGDLRFILDAQDCELFADNSQKYTTIWAESNPEVKVPIGKWFTMNYYYKEGDRSTGRFYMSIIPEGEKEVVVFDVTNITHNTQDPSPDGVSDFNPLKLYTSKDLIQYMKSQGKTLQIYWDDFKLQKH</sequence>
<organism evidence="2 3">
    <name type="scientific">Arundinibacter roseus</name>
    <dbReference type="NCBI Taxonomy" id="2070510"/>
    <lineage>
        <taxon>Bacteria</taxon>
        <taxon>Pseudomonadati</taxon>
        <taxon>Bacteroidota</taxon>
        <taxon>Cytophagia</taxon>
        <taxon>Cytophagales</taxon>
        <taxon>Spirosomataceae</taxon>
        <taxon>Arundinibacter</taxon>
    </lineage>
</organism>
<feature type="signal peptide" evidence="1">
    <location>
        <begin position="1"/>
        <end position="19"/>
    </location>
</feature>
<dbReference type="EMBL" id="SMJU01000005">
    <property type="protein sequence ID" value="TDB65819.1"/>
    <property type="molecule type" value="Genomic_DNA"/>
</dbReference>
<name>A0A4R4KGZ4_9BACT</name>
<accession>A0A4R4KGZ4</accession>
<dbReference type="Proteomes" id="UP000295706">
    <property type="component" value="Unassembled WGS sequence"/>
</dbReference>
<reference evidence="2 3" key="1">
    <citation type="submission" date="2019-02" db="EMBL/GenBank/DDBJ databases">
        <title>Arundinibacter roseus gen. nov., sp. nov., a new member of the family Cytophagaceae.</title>
        <authorList>
            <person name="Szuroczki S."/>
            <person name="Khayer B."/>
            <person name="Sproer C."/>
            <person name="Toumi M."/>
            <person name="Szabo A."/>
            <person name="Felfoldi T."/>
            <person name="Schumann P."/>
            <person name="Toth E."/>
        </authorList>
    </citation>
    <scope>NUCLEOTIDE SEQUENCE [LARGE SCALE GENOMIC DNA]</scope>
    <source>
        <strain evidence="2 3">DMA-k-7a</strain>
    </source>
</reference>